<dbReference type="PANTHER" id="PTHR45861">
    <property type="entry name" value="DNA POLYMERASE ALPHA CATALYTIC SUBUNIT"/>
    <property type="match status" value="1"/>
</dbReference>
<proteinExistence type="inferred from homology"/>
<reference evidence="16 17" key="1">
    <citation type="journal article" date="2018" name="New Phytol.">
        <title>Phylogenomics of Endogonaceae and evolution of mycorrhizas within Mucoromycota.</title>
        <authorList>
            <person name="Chang Y."/>
            <person name="Desiro A."/>
            <person name="Na H."/>
            <person name="Sandor L."/>
            <person name="Lipzen A."/>
            <person name="Clum A."/>
            <person name="Barry K."/>
            <person name="Grigoriev I.V."/>
            <person name="Martin F.M."/>
            <person name="Stajich J.E."/>
            <person name="Smith M.E."/>
            <person name="Bonito G."/>
            <person name="Spatafora J.W."/>
        </authorList>
    </citation>
    <scope>NUCLEOTIDE SEQUENCE [LARGE SCALE GENOMIC DNA]</scope>
    <source>
        <strain evidence="16 17">AD002</strain>
    </source>
</reference>
<dbReference type="InterPro" id="IPR012337">
    <property type="entry name" value="RNaseH-like_sf"/>
</dbReference>
<evidence type="ECO:0000256" key="3">
    <source>
        <dbReference type="ARBA" id="ARBA00022679"/>
    </source>
</evidence>
<evidence type="ECO:0000256" key="12">
    <source>
        <dbReference type="RuleBase" id="RU000442"/>
    </source>
</evidence>
<dbReference type="InterPro" id="IPR023211">
    <property type="entry name" value="DNA_pol_palm_dom_sf"/>
</dbReference>
<dbReference type="GO" id="GO:0006272">
    <property type="term" value="P:leading strand elongation"/>
    <property type="evidence" value="ECO:0007669"/>
    <property type="project" value="TreeGrafter"/>
</dbReference>
<comment type="caution">
    <text evidence="16">The sequence shown here is derived from an EMBL/GenBank/DDBJ whole genome shotgun (WGS) entry which is preliminary data.</text>
</comment>
<feature type="domain" description="Zinc finger DNA-directed DNA polymerase family B alpha" evidence="15">
    <location>
        <begin position="820"/>
        <end position="1001"/>
    </location>
</feature>
<dbReference type="InterPro" id="IPR017964">
    <property type="entry name" value="DNA-dir_DNA_pol_B_CS"/>
</dbReference>
<dbReference type="InterPro" id="IPR038256">
    <property type="entry name" value="Pol_alpha_znc_sf"/>
</dbReference>
<dbReference type="InterPro" id="IPR036397">
    <property type="entry name" value="RNaseH_sf"/>
</dbReference>
<keyword evidence="4 12" id="KW-0548">Nucleotidyltransferase</keyword>
<evidence type="ECO:0000313" key="17">
    <source>
        <dbReference type="Proteomes" id="UP000274822"/>
    </source>
</evidence>
<dbReference type="SUPFAM" id="SSF56672">
    <property type="entry name" value="DNA/RNA polymerases"/>
    <property type="match status" value="1"/>
</dbReference>
<comment type="similarity">
    <text evidence="2 12">Belongs to the DNA polymerase type-B family.</text>
</comment>
<keyword evidence="11" id="KW-0539">Nucleus</keyword>
<dbReference type="SMART" id="SM00486">
    <property type="entry name" value="POLBc"/>
    <property type="match status" value="1"/>
</dbReference>
<dbReference type="CDD" id="cd05776">
    <property type="entry name" value="DNA_polB_alpha_exo"/>
    <property type="match status" value="1"/>
</dbReference>
<dbReference type="PROSITE" id="PS00116">
    <property type="entry name" value="DNA_POLYMERASE_B"/>
    <property type="match status" value="1"/>
</dbReference>
<dbReference type="PANTHER" id="PTHR45861:SF1">
    <property type="entry name" value="DNA POLYMERASE ALPHA CATALYTIC SUBUNIT"/>
    <property type="match status" value="1"/>
</dbReference>
<organism evidence="16 17">
    <name type="scientific">Jimgerdemannia flammicorona</name>
    <dbReference type="NCBI Taxonomy" id="994334"/>
    <lineage>
        <taxon>Eukaryota</taxon>
        <taxon>Fungi</taxon>
        <taxon>Fungi incertae sedis</taxon>
        <taxon>Mucoromycota</taxon>
        <taxon>Mucoromycotina</taxon>
        <taxon>Endogonomycetes</taxon>
        <taxon>Endogonales</taxon>
        <taxon>Endogonaceae</taxon>
        <taxon>Jimgerdemannia</taxon>
    </lineage>
</organism>
<dbReference type="InterPro" id="IPR045846">
    <property type="entry name" value="POLBc_alpha"/>
</dbReference>
<dbReference type="Pfam" id="PF03104">
    <property type="entry name" value="DNA_pol_B_exo1"/>
    <property type="match status" value="1"/>
</dbReference>
<evidence type="ECO:0000256" key="11">
    <source>
        <dbReference type="ARBA" id="ARBA00023242"/>
    </source>
</evidence>
<evidence type="ECO:0000259" key="14">
    <source>
        <dbReference type="Pfam" id="PF03104"/>
    </source>
</evidence>
<dbReference type="NCBIfam" id="TIGR00592">
    <property type="entry name" value="pol2"/>
    <property type="match status" value="2"/>
</dbReference>
<keyword evidence="9 12" id="KW-0239">DNA-directed DNA polymerase</keyword>
<evidence type="ECO:0000256" key="5">
    <source>
        <dbReference type="ARBA" id="ARBA00022705"/>
    </source>
</evidence>
<feature type="domain" description="DNA-directed DNA polymerase family B exonuclease" evidence="14">
    <location>
        <begin position="10"/>
        <end position="238"/>
    </location>
</feature>
<dbReference type="Pfam" id="PF00136">
    <property type="entry name" value="DNA_pol_B"/>
    <property type="match status" value="1"/>
</dbReference>
<keyword evidence="10 12" id="KW-0238">DNA-binding</keyword>
<dbReference type="CDD" id="cd05532">
    <property type="entry name" value="POLBc_alpha"/>
    <property type="match status" value="1"/>
</dbReference>
<dbReference type="GO" id="GO:0008270">
    <property type="term" value="F:zinc ion binding"/>
    <property type="evidence" value="ECO:0007669"/>
    <property type="project" value="UniProtKB-KW"/>
</dbReference>
<dbReference type="Proteomes" id="UP000274822">
    <property type="component" value="Unassembled WGS sequence"/>
</dbReference>
<protein>
    <recommendedName>
        <fullName evidence="12">DNA polymerase</fullName>
        <ecNumber evidence="12">2.7.7.7</ecNumber>
    </recommendedName>
</protein>
<comment type="subcellular location">
    <subcellularLocation>
        <location evidence="1">Nucleus</location>
    </subcellularLocation>
</comment>
<dbReference type="Gene3D" id="1.10.132.60">
    <property type="entry name" value="DNA polymerase family B, C-terminal domain"/>
    <property type="match status" value="1"/>
</dbReference>
<dbReference type="Gene3D" id="6.10.10.100">
    <property type="match status" value="1"/>
</dbReference>
<keyword evidence="8" id="KW-0862">Zinc</keyword>
<gene>
    <name evidence="16" type="ORF">BC938DRAFT_483676</name>
</gene>
<dbReference type="InterPro" id="IPR043502">
    <property type="entry name" value="DNA/RNA_pol_sf"/>
</dbReference>
<dbReference type="Pfam" id="PF08996">
    <property type="entry name" value="zf-DNA_Pol"/>
    <property type="match status" value="1"/>
</dbReference>
<evidence type="ECO:0000256" key="10">
    <source>
        <dbReference type="ARBA" id="ARBA00023125"/>
    </source>
</evidence>
<dbReference type="GO" id="GO:0003682">
    <property type="term" value="F:chromatin binding"/>
    <property type="evidence" value="ECO:0007669"/>
    <property type="project" value="TreeGrafter"/>
</dbReference>
<dbReference type="SUPFAM" id="SSF53098">
    <property type="entry name" value="Ribonuclease H-like"/>
    <property type="match status" value="1"/>
</dbReference>
<name>A0A433QBE8_9FUNG</name>
<evidence type="ECO:0000259" key="15">
    <source>
        <dbReference type="Pfam" id="PF08996"/>
    </source>
</evidence>
<dbReference type="GO" id="GO:0003697">
    <property type="term" value="F:single-stranded DNA binding"/>
    <property type="evidence" value="ECO:0007669"/>
    <property type="project" value="TreeGrafter"/>
</dbReference>
<dbReference type="Gene3D" id="1.10.3200.20">
    <property type="entry name" value="DNA Polymerase alpha, zinc finger"/>
    <property type="match status" value="1"/>
</dbReference>
<dbReference type="Gene3D" id="1.10.287.690">
    <property type="entry name" value="Helix hairpin bin"/>
    <property type="match status" value="1"/>
</dbReference>
<dbReference type="AlphaFoldDB" id="A0A433QBE8"/>
<comment type="catalytic activity">
    <reaction evidence="12">
        <text>DNA(n) + a 2'-deoxyribonucleoside 5'-triphosphate = DNA(n+1) + diphosphate</text>
        <dbReference type="Rhea" id="RHEA:22508"/>
        <dbReference type="Rhea" id="RHEA-COMP:17339"/>
        <dbReference type="Rhea" id="RHEA-COMP:17340"/>
        <dbReference type="ChEBI" id="CHEBI:33019"/>
        <dbReference type="ChEBI" id="CHEBI:61560"/>
        <dbReference type="ChEBI" id="CHEBI:173112"/>
        <dbReference type="EC" id="2.7.7.7"/>
    </reaction>
</comment>
<feature type="domain" description="DNA-directed DNA polymerase family B multifunctional" evidence="13">
    <location>
        <begin position="450"/>
        <end position="781"/>
    </location>
</feature>
<dbReference type="Gene3D" id="3.30.420.10">
    <property type="entry name" value="Ribonuclease H-like superfamily/Ribonuclease H"/>
    <property type="match status" value="1"/>
</dbReference>
<dbReference type="FunFam" id="1.10.287.690:FF:000003">
    <property type="entry name" value="DNA polymerase"/>
    <property type="match status" value="1"/>
</dbReference>
<evidence type="ECO:0000256" key="4">
    <source>
        <dbReference type="ARBA" id="ARBA00022695"/>
    </source>
</evidence>
<keyword evidence="5 12" id="KW-0235">DNA replication</keyword>
<accession>A0A433QBE8</accession>
<dbReference type="InterPro" id="IPR006133">
    <property type="entry name" value="DNA-dir_DNA_pol_B_exonuc"/>
</dbReference>
<keyword evidence="6" id="KW-0479">Metal-binding</keyword>
<dbReference type="Gene3D" id="3.90.1600.10">
    <property type="entry name" value="Palm domain of DNA polymerase"/>
    <property type="match status" value="1"/>
</dbReference>
<evidence type="ECO:0000256" key="9">
    <source>
        <dbReference type="ARBA" id="ARBA00022932"/>
    </source>
</evidence>
<dbReference type="GO" id="GO:0005658">
    <property type="term" value="C:alpha DNA polymerase:primase complex"/>
    <property type="evidence" value="ECO:0007669"/>
    <property type="project" value="TreeGrafter"/>
</dbReference>
<evidence type="ECO:0000256" key="2">
    <source>
        <dbReference type="ARBA" id="ARBA00005755"/>
    </source>
</evidence>
<keyword evidence="7" id="KW-0863">Zinc-finger</keyword>
<dbReference type="GO" id="GO:1902975">
    <property type="term" value="P:mitotic DNA replication initiation"/>
    <property type="evidence" value="ECO:0007669"/>
    <property type="project" value="InterPro"/>
</dbReference>
<dbReference type="InterPro" id="IPR006134">
    <property type="entry name" value="DNA-dir_DNA_pol_B_multi_dom"/>
</dbReference>
<dbReference type="EMBL" id="RBNJ01008988">
    <property type="protein sequence ID" value="RUS27126.1"/>
    <property type="molecule type" value="Genomic_DNA"/>
</dbReference>
<dbReference type="InterPro" id="IPR015088">
    <property type="entry name" value="Znf_DNA-dir_DNA_pol_B_alpha"/>
</dbReference>
<evidence type="ECO:0000313" key="16">
    <source>
        <dbReference type="EMBL" id="RUS27126.1"/>
    </source>
</evidence>
<keyword evidence="3 12" id="KW-0808">Transferase</keyword>
<evidence type="ECO:0000259" key="13">
    <source>
        <dbReference type="Pfam" id="PF00136"/>
    </source>
</evidence>
<dbReference type="GO" id="GO:0003887">
    <property type="term" value="F:DNA-directed DNA polymerase activity"/>
    <property type="evidence" value="ECO:0007669"/>
    <property type="project" value="UniProtKB-KW"/>
</dbReference>
<evidence type="ECO:0000256" key="7">
    <source>
        <dbReference type="ARBA" id="ARBA00022771"/>
    </source>
</evidence>
<evidence type="ECO:0000256" key="6">
    <source>
        <dbReference type="ARBA" id="ARBA00022723"/>
    </source>
</evidence>
<keyword evidence="17" id="KW-1185">Reference proteome</keyword>
<evidence type="ECO:0000256" key="1">
    <source>
        <dbReference type="ARBA" id="ARBA00004123"/>
    </source>
</evidence>
<dbReference type="GO" id="GO:0006273">
    <property type="term" value="P:lagging strand elongation"/>
    <property type="evidence" value="ECO:0007669"/>
    <property type="project" value="TreeGrafter"/>
</dbReference>
<evidence type="ECO:0000256" key="8">
    <source>
        <dbReference type="ARBA" id="ARBA00022833"/>
    </source>
</evidence>
<sequence length="1006" mass="113800">MWIRPSSRLTILRTQISWCKVEIVVNEPKKVNPFKDGDPSAPKGVPPLVAMSLSMRTVMNHQKRANEIVMASVVVFNQVNIEDMTPIERQPKATYTAIRQLDDVPFPAGLSDILKNRSIRVEVPKNEQALLNYLMATIHRLDPDIVVGHNFIGFDLDVLLHRMKALNIVYWSRIGRLRRVKKGITNRTFLSSWPKLQAGAGGMGDTTYAERMVMSGRLMCDTYLAAKDLIRSKSYSLTQLSASQLAITREEIEYDRVPSFFATASALDHIIGHCEFDAFLAAGLMFKLQVLPLTRQLTNLAGNMWSRTMVGARAERNEFLLLHEFHRNKFVCPDKTFGKIVLPEDDDDELLSLLWQNDFIFTTLCFDFSLSYLPIKSESCQTARKRGLWPRRARVASLPILAVWSWNPRKASTTSSFCCSTSTHCTRLSSKNTTSVLPLCSGDAEDQIPDVPDAALQQGLLPRVIRSLVDRRRAVKSLMKNPKLSPAEMIQLDIRQKALKLTANSMYGCLGFAHSRFYAKPLAMLITYKGREILQNTVDLAEGQNLNVIYGDTDSIMIYTNEIEVAKVIEIGNELKKKVNERYNLLEIEIDGLFRQMLLLKKKKYAALAVEEHNGTMVEVVETKGLDLVRRDWCGLSHDVSEVVLKLILSNVDREEVVDRIHKYLQEVGQETRAGLIPIDKFVINKGLNKSPEDYADAKSQPHVQVALRMKQRGVSVRAGDTVPYVICTAEGVADGTKTGFAERAYHPDDLKREGSTLTPDIEWYLGQQVHPPIGRLCAPIEGTDSARIADCLGLDSSRYHAASSSGLAASEEMYTLDSLITDEERFRDVDHFKARCRLCQQSGKFEGLIRGERDKAIPGLMCPNPTCNETLSVHSLRAQLLMAIRNHVKRYYEGWMVCDDTACGAKTRMMSVYGRRCLSAGCRGTMKYEYSDTVLYNQLLYYSSLFDVEKTKKKFFGTPESEQVQALALQHFTTFTELKELVDRYLERSGRRYVDLSKLFSFCRI</sequence>
<dbReference type="GO" id="GO:0000166">
    <property type="term" value="F:nucleotide binding"/>
    <property type="evidence" value="ECO:0007669"/>
    <property type="project" value="InterPro"/>
</dbReference>
<dbReference type="EC" id="2.7.7.7" evidence="12"/>
<dbReference type="InterPro" id="IPR006172">
    <property type="entry name" value="DNA-dir_DNA_pol_B"/>
</dbReference>
<dbReference type="GO" id="GO:0003688">
    <property type="term" value="F:DNA replication origin binding"/>
    <property type="evidence" value="ECO:0007669"/>
    <property type="project" value="TreeGrafter"/>
</dbReference>
<dbReference type="FunFam" id="1.10.132.60:FF:000004">
    <property type="entry name" value="DNA polymerase"/>
    <property type="match status" value="1"/>
</dbReference>
<dbReference type="GO" id="GO:0033554">
    <property type="term" value="P:cellular response to stress"/>
    <property type="evidence" value="ECO:0007669"/>
    <property type="project" value="UniProtKB-ARBA"/>
</dbReference>
<dbReference type="InterPro" id="IPR042087">
    <property type="entry name" value="DNA_pol_B_thumb"/>
</dbReference>